<dbReference type="OrthoDB" id="2747330at2759"/>
<dbReference type="PANTHER" id="PTHR47966">
    <property type="entry name" value="BETA-SITE APP-CLEAVING ENZYME, ISOFORM A-RELATED"/>
    <property type="match status" value="1"/>
</dbReference>
<evidence type="ECO:0000256" key="6">
    <source>
        <dbReference type="SAM" id="SignalP"/>
    </source>
</evidence>
<dbReference type="PRINTS" id="PR00792">
    <property type="entry name" value="PEPSIN"/>
</dbReference>
<dbReference type="CDD" id="cd05471">
    <property type="entry name" value="pepsin_like"/>
    <property type="match status" value="1"/>
</dbReference>
<comment type="caution">
    <text evidence="8">The sequence shown here is derived from an EMBL/GenBank/DDBJ whole genome shotgun (WGS) entry which is preliminary data.</text>
</comment>
<evidence type="ECO:0000313" key="8">
    <source>
        <dbReference type="EMBL" id="CAG8458018.1"/>
    </source>
</evidence>
<gene>
    <name evidence="8" type="ORF">AMORRO_LOCUS1255</name>
</gene>
<accession>A0A9N8VJT9</accession>
<dbReference type="InterPro" id="IPR034164">
    <property type="entry name" value="Pepsin-like_dom"/>
</dbReference>
<dbReference type="Gene3D" id="2.40.70.10">
    <property type="entry name" value="Acid Proteases"/>
    <property type="match status" value="2"/>
</dbReference>
<name>A0A9N8VJT9_9GLOM</name>
<keyword evidence="5" id="KW-0645">Protease</keyword>
<dbReference type="Pfam" id="PF00026">
    <property type="entry name" value="Asp"/>
    <property type="match status" value="1"/>
</dbReference>
<sequence>MNSAYLLFLLLHFSALSFALSIQDDFASDKKIVRMQIKHRHKRGSIYVKSRKLTIDTDYLASVEVGTPGQSLNFLIDSGSPEMWMTSSLCDSSCSTSDAYFDPSKSSTFLSNNTEWIMTYAGGQSVSGIFGKDVVNIGGIHVIDQTIGLLVNSDIDLTFDGIMGVGRSVDSDYGTLTPFDNMIAQQLISEPLYTARFVKVPDDDNGGEFIFGAIDYSKVLGDITYSPITENNHWQINCSGLYLGQESLTPGDNYTSFCALDTGSPGLLLYSHLADAIHSRIPGAGYYDTDETRDGSAVIYTVPCDTDNSLGPLVYEIESRKFSIPISDIVGDPIEGDEDNCLSSIGGNSDPGTAWILGSLFMERYLIIYNQGTEPPTVGIAYRTDVDYN</sequence>
<feature type="chain" id="PRO_5040305899" evidence="6">
    <location>
        <begin position="20"/>
        <end position="389"/>
    </location>
</feature>
<dbReference type="EMBL" id="CAJVPV010000456">
    <property type="protein sequence ID" value="CAG8458018.1"/>
    <property type="molecule type" value="Genomic_DNA"/>
</dbReference>
<feature type="non-terminal residue" evidence="8">
    <location>
        <position position="389"/>
    </location>
</feature>
<dbReference type="PROSITE" id="PS00141">
    <property type="entry name" value="ASP_PROTEASE"/>
    <property type="match status" value="1"/>
</dbReference>
<evidence type="ECO:0000256" key="4">
    <source>
        <dbReference type="PIRSR" id="PIRSR601461-2"/>
    </source>
</evidence>
<evidence type="ECO:0000256" key="3">
    <source>
        <dbReference type="PIRSR" id="PIRSR601461-1"/>
    </source>
</evidence>
<keyword evidence="6" id="KW-0732">Signal</keyword>
<feature type="domain" description="Peptidase A1" evidence="7">
    <location>
        <begin position="59"/>
        <end position="381"/>
    </location>
</feature>
<feature type="signal peptide" evidence="6">
    <location>
        <begin position="1"/>
        <end position="19"/>
    </location>
</feature>
<dbReference type="InterPro" id="IPR021109">
    <property type="entry name" value="Peptidase_aspartic_dom_sf"/>
</dbReference>
<keyword evidence="4" id="KW-1015">Disulfide bond</keyword>
<dbReference type="PANTHER" id="PTHR47966:SF51">
    <property type="entry name" value="BETA-SITE APP-CLEAVING ENZYME, ISOFORM A-RELATED"/>
    <property type="match status" value="1"/>
</dbReference>
<dbReference type="PROSITE" id="PS51767">
    <property type="entry name" value="PEPTIDASE_A1"/>
    <property type="match status" value="1"/>
</dbReference>
<keyword evidence="5" id="KW-0378">Hydrolase</keyword>
<evidence type="ECO:0000256" key="1">
    <source>
        <dbReference type="ARBA" id="ARBA00007447"/>
    </source>
</evidence>
<dbReference type="GO" id="GO:0004190">
    <property type="term" value="F:aspartic-type endopeptidase activity"/>
    <property type="evidence" value="ECO:0007669"/>
    <property type="project" value="UniProtKB-KW"/>
</dbReference>
<evidence type="ECO:0000256" key="2">
    <source>
        <dbReference type="ARBA" id="ARBA00022750"/>
    </source>
</evidence>
<dbReference type="InterPro" id="IPR001461">
    <property type="entry name" value="Aspartic_peptidase_A1"/>
</dbReference>
<organism evidence="8 9">
    <name type="scientific">Acaulospora morrowiae</name>
    <dbReference type="NCBI Taxonomy" id="94023"/>
    <lineage>
        <taxon>Eukaryota</taxon>
        <taxon>Fungi</taxon>
        <taxon>Fungi incertae sedis</taxon>
        <taxon>Mucoromycota</taxon>
        <taxon>Glomeromycotina</taxon>
        <taxon>Glomeromycetes</taxon>
        <taxon>Diversisporales</taxon>
        <taxon>Acaulosporaceae</taxon>
        <taxon>Acaulospora</taxon>
    </lineage>
</organism>
<evidence type="ECO:0000256" key="5">
    <source>
        <dbReference type="RuleBase" id="RU000454"/>
    </source>
</evidence>
<comment type="similarity">
    <text evidence="1 5">Belongs to the peptidase A1 family.</text>
</comment>
<dbReference type="InterPro" id="IPR033121">
    <property type="entry name" value="PEPTIDASE_A1"/>
</dbReference>
<feature type="active site" evidence="3">
    <location>
        <position position="77"/>
    </location>
</feature>
<feature type="active site" evidence="3">
    <location>
        <position position="261"/>
    </location>
</feature>
<feature type="disulfide bond" evidence="4">
    <location>
        <begin position="304"/>
        <end position="341"/>
    </location>
</feature>
<dbReference type="GO" id="GO:0006508">
    <property type="term" value="P:proteolysis"/>
    <property type="evidence" value="ECO:0007669"/>
    <property type="project" value="UniProtKB-KW"/>
</dbReference>
<dbReference type="AlphaFoldDB" id="A0A9N8VJT9"/>
<proteinExistence type="inferred from homology"/>
<evidence type="ECO:0000259" key="7">
    <source>
        <dbReference type="PROSITE" id="PS51767"/>
    </source>
</evidence>
<keyword evidence="9" id="KW-1185">Reference proteome</keyword>
<dbReference type="SUPFAM" id="SSF50630">
    <property type="entry name" value="Acid proteases"/>
    <property type="match status" value="1"/>
</dbReference>
<reference evidence="8" key="1">
    <citation type="submission" date="2021-06" db="EMBL/GenBank/DDBJ databases">
        <authorList>
            <person name="Kallberg Y."/>
            <person name="Tangrot J."/>
            <person name="Rosling A."/>
        </authorList>
    </citation>
    <scope>NUCLEOTIDE SEQUENCE</scope>
    <source>
        <strain evidence="8">CL551</strain>
    </source>
</reference>
<protein>
    <submittedName>
        <fullName evidence="8">364_t:CDS:1</fullName>
    </submittedName>
</protein>
<dbReference type="Proteomes" id="UP000789342">
    <property type="component" value="Unassembled WGS sequence"/>
</dbReference>
<dbReference type="InterPro" id="IPR001969">
    <property type="entry name" value="Aspartic_peptidase_AS"/>
</dbReference>
<evidence type="ECO:0000313" key="9">
    <source>
        <dbReference type="Proteomes" id="UP000789342"/>
    </source>
</evidence>
<keyword evidence="2 5" id="KW-0064">Aspartyl protease</keyword>